<dbReference type="Proteomes" id="UP000018144">
    <property type="component" value="Unassembled WGS sequence"/>
</dbReference>
<feature type="compositionally biased region" description="Polar residues" evidence="3">
    <location>
        <begin position="349"/>
        <end position="360"/>
    </location>
</feature>
<dbReference type="Gene3D" id="2.30.29.30">
    <property type="entry name" value="Pleckstrin-homology domain (PH domain)/Phosphotyrosine-binding domain (PTB)"/>
    <property type="match status" value="1"/>
</dbReference>
<evidence type="ECO:0000313" key="5">
    <source>
        <dbReference type="EMBL" id="CCX15568.1"/>
    </source>
</evidence>
<feature type="compositionally biased region" description="Basic and acidic residues" evidence="3">
    <location>
        <begin position="962"/>
        <end position="980"/>
    </location>
</feature>
<feature type="compositionally biased region" description="Low complexity" evidence="3">
    <location>
        <begin position="706"/>
        <end position="716"/>
    </location>
</feature>
<feature type="compositionally biased region" description="Polar residues" evidence="3">
    <location>
        <begin position="555"/>
        <end position="565"/>
    </location>
</feature>
<reference evidence="5 6" key="1">
    <citation type="journal article" date="2013" name="PLoS Genet.">
        <title>The genome and development-dependent transcriptomes of Pyronema confluens: a window into fungal evolution.</title>
        <authorList>
            <person name="Traeger S."/>
            <person name="Altegoer F."/>
            <person name="Freitag M."/>
            <person name="Gabaldon T."/>
            <person name="Kempken F."/>
            <person name="Kumar A."/>
            <person name="Marcet-Houben M."/>
            <person name="Poggeler S."/>
            <person name="Stajich J.E."/>
            <person name="Nowrousian M."/>
        </authorList>
    </citation>
    <scope>NUCLEOTIDE SEQUENCE [LARGE SCALE GENOMIC DNA]</scope>
    <source>
        <strain evidence="6">CBS 100304</strain>
        <tissue evidence="5">Vegetative mycelium</tissue>
    </source>
</reference>
<dbReference type="PANTHER" id="PTHR36100">
    <property type="entry name" value="BUD SITE SELECTION PROTEIN 4"/>
    <property type="match status" value="1"/>
</dbReference>
<dbReference type="SUPFAM" id="SSF50729">
    <property type="entry name" value="PH domain-like"/>
    <property type="match status" value="1"/>
</dbReference>
<feature type="compositionally biased region" description="Basic and acidic residues" evidence="3">
    <location>
        <begin position="472"/>
        <end position="493"/>
    </location>
</feature>
<dbReference type="Pfam" id="PF00169">
    <property type="entry name" value="PH"/>
    <property type="match status" value="1"/>
</dbReference>
<feature type="compositionally biased region" description="Polar residues" evidence="3">
    <location>
        <begin position="198"/>
        <end position="228"/>
    </location>
</feature>
<dbReference type="GO" id="GO:0051301">
    <property type="term" value="P:cell division"/>
    <property type="evidence" value="ECO:0007669"/>
    <property type="project" value="UniProtKB-KW"/>
</dbReference>
<evidence type="ECO:0000256" key="2">
    <source>
        <dbReference type="ARBA" id="ARBA00023306"/>
    </source>
</evidence>
<feature type="region of interest" description="Disordered" evidence="3">
    <location>
        <begin position="1453"/>
        <end position="1502"/>
    </location>
</feature>
<organism evidence="5 6">
    <name type="scientific">Pyronema omphalodes (strain CBS 100304)</name>
    <name type="common">Pyronema confluens</name>
    <dbReference type="NCBI Taxonomy" id="1076935"/>
    <lineage>
        <taxon>Eukaryota</taxon>
        <taxon>Fungi</taxon>
        <taxon>Dikarya</taxon>
        <taxon>Ascomycota</taxon>
        <taxon>Pezizomycotina</taxon>
        <taxon>Pezizomycetes</taxon>
        <taxon>Pezizales</taxon>
        <taxon>Pyronemataceae</taxon>
        <taxon>Pyronema</taxon>
    </lineage>
</organism>
<dbReference type="SMART" id="SM00233">
    <property type="entry name" value="PH"/>
    <property type="match status" value="1"/>
</dbReference>
<feature type="compositionally biased region" description="Low complexity" evidence="3">
    <location>
        <begin position="826"/>
        <end position="839"/>
    </location>
</feature>
<keyword evidence="2" id="KW-0131">Cell cycle</keyword>
<dbReference type="OrthoDB" id="2123378at2759"/>
<feature type="compositionally biased region" description="Basic residues" evidence="3">
    <location>
        <begin position="905"/>
        <end position="916"/>
    </location>
</feature>
<dbReference type="GO" id="GO:0005525">
    <property type="term" value="F:GTP binding"/>
    <property type="evidence" value="ECO:0007669"/>
    <property type="project" value="TreeGrafter"/>
</dbReference>
<dbReference type="InterPro" id="IPR052007">
    <property type="entry name" value="Bud4"/>
</dbReference>
<evidence type="ECO:0000313" key="6">
    <source>
        <dbReference type="Proteomes" id="UP000018144"/>
    </source>
</evidence>
<evidence type="ECO:0000256" key="1">
    <source>
        <dbReference type="ARBA" id="ARBA00022618"/>
    </source>
</evidence>
<evidence type="ECO:0000259" key="4">
    <source>
        <dbReference type="PROSITE" id="PS50003"/>
    </source>
</evidence>
<dbReference type="PROSITE" id="PS50003">
    <property type="entry name" value="PH_DOMAIN"/>
    <property type="match status" value="1"/>
</dbReference>
<keyword evidence="6" id="KW-1185">Reference proteome</keyword>
<keyword evidence="1" id="KW-0132">Cell division</keyword>
<name>U4LGX8_PYROM</name>
<feature type="compositionally biased region" description="Acidic residues" evidence="3">
    <location>
        <begin position="717"/>
        <end position="727"/>
    </location>
</feature>
<accession>U4LGX8</accession>
<dbReference type="InterPro" id="IPR001849">
    <property type="entry name" value="PH_domain"/>
</dbReference>
<feature type="compositionally biased region" description="Acidic residues" evidence="3">
    <location>
        <begin position="877"/>
        <end position="889"/>
    </location>
</feature>
<feature type="compositionally biased region" description="Polar residues" evidence="3">
    <location>
        <begin position="50"/>
        <end position="63"/>
    </location>
</feature>
<feature type="compositionally biased region" description="Polar residues" evidence="3">
    <location>
        <begin position="441"/>
        <end position="460"/>
    </location>
</feature>
<dbReference type="CDD" id="cd13278">
    <property type="entry name" value="PH_Bud4"/>
    <property type="match status" value="1"/>
</dbReference>
<dbReference type="STRING" id="1076935.U4LGX8"/>
<feature type="compositionally biased region" description="Basic and acidic residues" evidence="3">
    <location>
        <begin position="567"/>
        <end position="579"/>
    </location>
</feature>
<dbReference type="OMA" id="PADIATM"/>
<dbReference type="PANTHER" id="PTHR36100:SF1">
    <property type="entry name" value="BUD SITE SELECTION PROTEIN 4"/>
    <property type="match status" value="1"/>
</dbReference>
<feature type="compositionally biased region" description="Low complexity" evidence="3">
    <location>
        <begin position="589"/>
        <end position="602"/>
    </location>
</feature>
<proteinExistence type="predicted"/>
<feature type="compositionally biased region" description="Basic and acidic residues" evidence="3">
    <location>
        <begin position="1453"/>
        <end position="1463"/>
    </location>
</feature>
<feature type="region of interest" description="Disordered" evidence="3">
    <location>
        <begin position="636"/>
        <end position="662"/>
    </location>
</feature>
<feature type="compositionally biased region" description="Low complexity" evidence="3">
    <location>
        <begin position="494"/>
        <end position="509"/>
    </location>
</feature>
<dbReference type="eggNOG" id="ENOG502REBM">
    <property type="taxonomic scope" value="Eukaryota"/>
</dbReference>
<feature type="compositionally biased region" description="Low complexity" evidence="3">
    <location>
        <begin position="64"/>
        <end position="84"/>
    </location>
</feature>
<feature type="region of interest" description="Disordered" evidence="3">
    <location>
        <begin position="962"/>
        <end position="1052"/>
    </location>
</feature>
<dbReference type="InterPro" id="IPR011993">
    <property type="entry name" value="PH-like_dom_sf"/>
</dbReference>
<evidence type="ECO:0000256" key="3">
    <source>
        <dbReference type="SAM" id="MobiDB-lite"/>
    </source>
</evidence>
<feature type="compositionally biased region" description="Basic and acidic residues" evidence="3">
    <location>
        <begin position="772"/>
        <end position="801"/>
    </location>
</feature>
<feature type="domain" description="PH" evidence="4">
    <location>
        <begin position="1309"/>
        <end position="1430"/>
    </location>
</feature>
<sequence>MPSASGVDITPLRIHKSTTDSEESDTEQLPLPPFARPLSDVRPMDERRNSVGTAGSENGDSVRSSSPAFHGPSSSSQKTASPKSFWHAKEKVTPEDATGSVARRSSLERLKRASRVNNNQKLFNKSDAKPVRPSSFHPGGSRGESPFYIPSISRTGSVRGTSSDPRDKSRIPLPSPAKRDSLSPRASTPPANPPLTGILSSPSNRASTTKSSLLSQYKTNSYDGNGTRKTSRQRRPKSVTWDREEPQVLEFELVTPDPSVDGSPRAEYDSDDYEDDEDDEDEEDLDNTPVIEPDGWTLAHQAEEAYRSTPSPNGGRPLPPIPPALSRADTGSPSGARPLPTPPVGPAQPLTQTGLQNQATMPMEERMRRMMGGDTPVRRMSYDANASRRRSRLDGEFHEGLGIALSKEHARIPGLGLDPEGITSDREESSPNSNREPDIDSNPSTYSDPSTYSNPSTYGSRSDYEPAQLSRESIRRQVEERRLQSIEDREYHNSSRFSYYSTSTSVSESPIPPMKREIDDDETSTSSYAPPPEAQNLPERPASRFARHSPDLDQETASEASTYNDQAAKEAEYSDHSEKEDEQNTPIQGTTPTPGSPASTATEQPETELVEEMADLQLQDDKRVSLPELSVADGGLDLGDFMTQPSPPVVNTETKVAESTPEIAPATEVTTEAVAESLVDANKDNFEDVPVTTTPRELPAQPEPIAANASNAADAADATDDFSDAESDTGSVIRHHVEYSDEDDDEYEDDDEEEDEETEDEETEDDDDDTEIGDRTAEFKVEPKVEVEELAPEIKVEEAPKTRSPSPVAEALATIRAPGGKLKTRASATPADMAAMAAARRQVSGEQNIPPPSRQASHSGRIPSGYRSEGESTGGSSEDEEDDDVDIEDPLAGYGHSSDTESIRRRASSRKLKRKISTTLPALGEFEFDLKLDDLAHEFDRVIEREKRGYLMRQNTKVIHASNRDIVEGEKPGENLERPGHGHARGQSWSVEPWRSAHRRRSGRDSLGTGGSGRRRTSNGPVPPLPGRESISSRLPSVSEAGGRTSSIGSAEGDNVERGRLFVKVIGVKDLNLPLPTNNVPTFFCLTLDNGLHCVTTSWLELGKNAPIGQEFELVVLEQLEFQLTLQVKLERPPEAPPKTAVSMKAPSVKQHKSSKLTFTKVFASKKSKKAMELAAKEELQQQRELQRQQIQEQTPLTAWELLQGVVARDGSFARSYVSLKDFEGKAYGRPLVTDIHCFNEWAVDTASIKSKKGMLNGLQPARKAPYKIGKLEVQLMFIPKPKLATEKDLPKSMNTAIRELREAENIMGREWEGNLSQQGGDCPYWRRRYFKLKGARLTAYHEQTRQPRATINLSKAVKLIDDRRTLVENTVAGPGKTRRKSGFSEDEEGYMFVEEGFRIKFANGEVIDFYADTHEQKISWLQILSETIGHVPDQKGWCQLVLQREARLKAEREKKEAADKARAVQSSVMGNGPTSPTQRRPPPPMSSRRPLPPGGTGHSYR</sequence>
<gene>
    <name evidence="5" type="ORF">PCON_01935</name>
</gene>
<feature type="region of interest" description="Disordered" evidence="3">
    <location>
        <begin position="1"/>
        <end position="610"/>
    </location>
</feature>
<feature type="region of interest" description="Disordered" evidence="3">
    <location>
        <begin position="680"/>
        <end position="916"/>
    </location>
</feature>
<feature type="compositionally biased region" description="Polar residues" evidence="3">
    <location>
        <begin position="152"/>
        <end position="163"/>
    </location>
</feature>
<protein>
    <submittedName>
        <fullName evidence="5">Similar to Bud site selection protein BUD4 acc. no. P53705</fullName>
    </submittedName>
</protein>
<dbReference type="EMBL" id="HF936202">
    <property type="protein sequence ID" value="CCX15568.1"/>
    <property type="molecule type" value="Genomic_DNA"/>
</dbReference>
<feature type="compositionally biased region" description="Acidic residues" evidence="3">
    <location>
        <begin position="740"/>
        <end position="771"/>
    </location>
</feature>
<feature type="compositionally biased region" description="Pro residues" evidence="3">
    <location>
        <begin position="1480"/>
        <end position="1494"/>
    </location>
</feature>
<feature type="compositionally biased region" description="Acidic residues" evidence="3">
    <location>
        <begin position="269"/>
        <end position="286"/>
    </location>
</feature>
<dbReference type="FunFam" id="2.30.29.30:FF:000311">
    <property type="entry name" value="GTP binding protein (Bud4)"/>
    <property type="match status" value="1"/>
</dbReference>